<dbReference type="InterPro" id="IPR001296">
    <property type="entry name" value="Glyco_trans_1"/>
</dbReference>
<evidence type="ECO:0008006" key="6">
    <source>
        <dbReference type="Google" id="ProtNLM"/>
    </source>
</evidence>
<dbReference type="Proteomes" id="UP000228920">
    <property type="component" value="Unassembled WGS sequence"/>
</dbReference>
<feature type="domain" description="Glycosyltransferase subfamily 4-like N-terminal" evidence="3">
    <location>
        <begin position="30"/>
        <end position="196"/>
    </location>
</feature>
<accession>A0A2M7TIM1</accession>
<keyword evidence="1" id="KW-0808">Transferase</keyword>
<name>A0A2M7TIM1_UNCKA</name>
<dbReference type="EMBL" id="PFNL01000109">
    <property type="protein sequence ID" value="PIZ46232.1"/>
    <property type="molecule type" value="Genomic_DNA"/>
</dbReference>
<sequence>MRIKSRKKWFSFMIKKKVALFNERMIKGHGVDVVVDHIARALSGKGYEVTVYVLFTDGTYDNNLYHIEVLGELKRSFISRVIGRFVSSMAANDIDMWFSREKVSTIDADICIINSYPFFPLLRYFKMPCIVVEYGVASNKYLSFKHKINSWYATISQHYIFFRGAKRILSISDFLKHRLLYALQNKTTTIYLGGDTYKNDNLELAKVKQFRSTYGILETDVAYLYVGRANTQSRSYKDIHELIELFTVARARDSKIKLIIVGFGNDEDERYLTQHSVIPILNAPASELSSIYPIADVYTSATKWEGFNLPLAEAQYFGKPVVVYDIGPHKELVIGGKTGFLVTNKEQFIDKVEALATDPVLRNTMSQAAREQGKNFTWQKTTDGFVKSINTVING</sequence>
<dbReference type="AlphaFoldDB" id="A0A2M7TIM1"/>
<gene>
    <name evidence="4" type="ORF">COY32_03635</name>
</gene>
<dbReference type="GO" id="GO:0016757">
    <property type="term" value="F:glycosyltransferase activity"/>
    <property type="evidence" value="ECO:0007669"/>
    <property type="project" value="InterPro"/>
</dbReference>
<reference evidence="5" key="1">
    <citation type="submission" date="2017-09" db="EMBL/GenBank/DDBJ databases">
        <title>Depth-based differentiation of microbial function through sediment-hosted aquifers and enrichment of novel symbionts in the deep terrestrial subsurface.</title>
        <authorList>
            <person name="Probst A.J."/>
            <person name="Ladd B."/>
            <person name="Jarett J.K."/>
            <person name="Geller-Mcgrath D.E."/>
            <person name="Sieber C.M.K."/>
            <person name="Emerson J.B."/>
            <person name="Anantharaman K."/>
            <person name="Thomas B.C."/>
            <person name="Malmstrom R."/>
            <person name="Stieglmeier M."/>
            <person name="Klingl A."/>
            <person name="Woyke T."/>
            <person name="Ryan C.M."/>
            <person name="Banfield J.F."/>
        </authorList>
    </citation>
    <scope>NUCLEOTIDE SEQUENCE [LARGE SCALE GENOMIC DNA]</scope>
</reference>
<protein>
    <recommendedName>
        <fullName evidence="6">Glycosyl transferase family 1 domain-containing protein</fullName>
    </recommendedName>
</protein>
<dbReference type="GO" id="GO:0009103">
    <property type="term" value="P:lipopolysaccharide biosynthetic process"/>
    <property type="evidence" value="ECO:0007669"/>
    <property type="project" value="TreeGrafter"/>
</dbReference>
<dbReference type="SUPFAM" id="SSF53756">
    <property type="entry name" value="UDP-Glycosyltransferase/glycogen phosphorylase"/>
    <property type="match status" value="1"/>
</dbReference>
<dbReference type="InterPro" id="IPR028098">
    <property type="entry name" value="Glyco_trans_4-like_N"/>
</dbReference>
<dbReference type="Pfam" id="PF13439">
    <property type="entry name" value="Glyco_transf_4"/>
    <property type="match status" value="1"/>
</dbReference>
<evidence type="ECO:0000256" key="1">
    <source>
        <dbReference type="ARBA" id="ARBA00022679"/>
    </source>
</evidence>
<comment type="caution">
    <text evidence="4">The sequence shown here is derived from an EMBL/GenBank/DDBJ whole genome shotgun (WGS) entry which is preliminary data.</text>
</comment>
<evidence type="ECO:0000259" key="3">
    <source>
        <dbReference type="Pfam" id="PF13439"/>
    </source>
</evidence>
<dbReference type="CDD" id="cd03801">
    <property type="entry name" value="GT4_PimA-like"/>
    <property type="match status" value="1"/>
</dbReference>
<proteinExistence type="predicted"/>
<organism evidence="4 5">
    <name type="scientific">candidate division WWE3 bacterium CG_4_10_14_0_2_um_filter_41_14</name>
    <dbReference type="NCBI Taxonomy" id="1975072"/>
    <lineage>
        <taxon>Bacteria</taxon>
        <taxon>Katanobacteria</taxon>
    </lineage>
</organism>
<dbReference type="Pfam" id="PF00534">
    <property type="entry name" value="Glycos_transf_1"/>
    <property type="match status" value="1"/>
</dbReference>
<evidence type="ECO:0000313" key="5">
    <source>
        <dbReference type="Proteomes" id="UP000228920"/>
    </source>
</evidence>
<evidence type="ECO:0000313" key="4">
    <source>
        <dbReference type="EMBL" id="PIZ46232.1"/>
    </source>
</evidence>
<dbReference type="PANTHER" id="PTHR46401">
    <property type="entry name" value="GLYCOSYLTRANSFERASE WBBK-RELATED"/>
    <property type="match status" value="1"/>
</dbReference>
<feature type="domain" description="Glycosyl transferase family 1" evidence="2">
    <location>
        <begin position="211"/>
        <end position="371"/>
    </location>
</feature>
<evidence type="ECO:0000259" key="2">
    <source>
        <dbReference type="Pfam" id="PF00534"/>
    </source>
</evidence>
<dbReference type="PANTHER" id="PTHR46401:SF2">
    <property type="entry name" value="GLYCOSYLTRANSFERASE WBBK-RELATED"/>
    <property type="match status" value="1"/>
</dbReference>
<dbReference type="Gene3D" id="3.40.50.2000">
    <property type="entry name" value="Glycogen Phosphorylase B"/>
    <property type="match status" value="2"/>
</dbReference>